<name>A0A928Z474_9CYAN</name>
<proteinExistence type="predicted"/>
<protein>
    <submittedName>
        <fullName evidence="1">Uncharacterized protein</fullName>
    </submittedName>
</protein>
<keyword evidence="2" id="KW-1185">Reference proteome</keyword>
<gene>
    <name evidence="1" type="ORF">IQ266_09865</name>
</gene>
<comment type="caution">
    <text evidence="1">The sequence shown here is derived from an EMBL/GenBank/DDBJ whole genome shotgun (WGS) entry which is preliminary data.</text>
</comment>
<sequence length="57" mass="6362">MQIQWSKLLVRTGAWICTEVALTCLGLDDLADYSEFIFQQRLATQALSEAVCLVVTV</sequence>
<evidence type="ECO:0000313" key="2">
    <source>
        <dbReference type="Proteomes" id="UP000625316"/>
    </source>
</evidence>
<dbReference type="Proteomes" id="UP000625316">
    <property type="component" value="Unassembled WGS sequence"/>
</dbReference>
<accession>A0A928Z474</accession>
<reference evidence="1" key="1">
    <citation type="submission" date="2020-10" db="EMBL/GenBank/DDBJ databases">
        <authorList>
            <person name="Castelo-Branco R."/>
            <person name="Eusebio N."/>
            <person name="Adriana R."/>
            <person name="Vieira A."/>
            <person name="Brugerolle De Fraissinette N."/>
            <person name="Rezende De Castro R."/>
            <person name="Schneider M.P."/>
            <person name="Vasconcelos V."/>
            <person name="Leao P.N."/>
        </authorList>
    </citation>
    <scope>NUCLEOTIDE SEQUENCE</scope>
    <source>
        <strain evidence="1">LEGE 11480</strain>
    </source>
</reference>
<evidence type="ECO:0000313" key="1">
    <source>
        <dbReference type="EMBL" id="MBE9030033.1"/>
    </source>
</evidence>
<organism evidence="1 2">
    <name type="scientific">Romeriopsis navalis LEGE 11480</name>
    <dbReference type="NCBI Taxonomy" id="2777977"/>
    <lineage>
        <taxon>Bacteria</taxon>
        <taxon>Bacillati</taxon>
        <taxon>Cyanobacteriota</taxon>
        <taxon>Cyanophyceae</taxon>
        <taxon>Leptolyngbyales</taxon>
        <taxon>Leptolyngbyaceae</taxon>
        <taxon>Romeriopsis</taxon>
        <taxon>Romeriopsis navalis</taxon>
    </lineage>
</organism>
<dbReference type="RefSeq" id="WP_264324860.1">
    <property type="nucleotide sequence ID" value="NZ_JADEXQ010000027.1"/>
</dbReference>
<dbReference type="EMBL" id="JADEXQ010000027">
    <property type="protein sequence ID" value="MBE9030033.1"/>
    <property type="molecule type" value="Genomic_DNA"/>
</dbReference>
<dbReference type="AlphaFoldDB" id="A0A928Z474"/>